<dbReference type="Pfam" id="PF07155">
    <property type="entry name" value="ECF-ribofla_trS"/>
    <property type="match status" value="1"/>
</dbReference>
<feature type="transmembrane region" description="Helical" evidence="3">
    <location>
        <begin position="83"/>
        <end position="106"/>
    </location>
</feature>
<name>A0A0C1QYZ0_9CLOT</name>
<dbReference type="InterPro" id="IPR009825">
    <property type="entry name" value="ECF_substrate-spec-like"/>
</dbReference>
<sequence length="177" mass="18790">MGNNKVTTKGSVNNTALSLVQVAIMAAIIYIATSIIHVPFISGEGVLHLGDSAIFVAAVLLGRKKGAVAGAIGMTLFDILSPYIVWAPFTFIIKGLMAYIAGALAYRNGYEGKNFMNNFFAFIISGVVMIIGYFFAGCIIYDLPNAIAAIPSNTLQIAAGMVIALPLATQLKKHIKF</sequence>
<dbReference type="OrthoDB" id="411368at2"/>
<keyword evidence="1 3" id="KW-0812">Transmembrane</keyword>
<dbReference type="PANTHER" id="PTHR37815">
    <property type="entry name" value="UPF0397 PROTEIN BC_2624-RELATED"/>
    <property type="match status" value="1"/>
</dbReference>
<gene>
    <name evidence="4" type="ORF">U732_1980</name>
</gene>
<accession>A0A0C1QYZ0</accession>
<keyword evidence="3" id="KW-0472">Membrane</keyword>
<dbReference type="STRING" id="29341.RSJ17_15620"/>
<reference evidence="4 5" key="1">
    <citation type="journal article" date="2015" name="Infect. Genet. Evol.">
        <title>Genomic sequences of six botulinum neurotoxin-producing strains representing three clostridial species illustrate the mobility and diversity of botulinum neurotoxin genes.</title>
        <authorList>
            <person name="Smith T.J."/>
            <person name="Hill K.K."/>
            <person name="Xie G."/>
            <person name="Foley B.T."/>
            <person name="Williamson C.H."/>
            <person name="Foster J.T."/>
            <person name="Johnson S.L."/>
            <person name="Chertkov O."/>
            <person name="Teshima H."/>
            <person name="Gibbons H.S."/>
            <person name="Johnsky L.A."/>
            <person name="Karavis M.A."/>
            <person name="Smith L.A."/>
        </authorList>
    </citation>
    <scope>NUCLEOTIDE SEQUENCE [LARGE SCALE GENOMIC DNA]</scope>
    <source>
        <strain evidence="4 5">CDC 2741</strain>
    </source>
</reference>
<dbReference type="RefSeq" id="WP_039633933.1">
    <property type="nucleotide sequence ID" value="NZ_AYSO01000017.1"/>
</dbReference>
<organism evidence="4 5">
    <name type="scientific">Clostridium argentinense CDC 2741</name>
    <dbReference type="NCBI Taxonomy" id="1418104"/>
    <lineage>
        <taxon>Bacteria</taxon>
        <taxon>Bacillati</taxon>
        <taxon>Bacillota</taxon>
        <taxon>Clostridia</taxon>
        <taxon>Eubacteriales</taxon>
        <taxon>Clostridiaceae</taxon>
        <taxon>Clostridium</taxon>
    </lineage>
</organism>
<dbReference type="EMBL" id="AYSO01000017">
    <property type="protein sequence ID" value="KIE46287.1"/>
    <property type="molecule type" value="Genomic_DNA"/>
</dbReference>
<dbReference type="PANTHER" id="PTHR37815:SF3">
    <property type="entry name" value="UPF0397 PROTEIN SPR0429"/>
    <property type="match status" value="1"/>
</dbReference>
<evidence type="ECO:0000256" key="3">
    <source>
        <dbReference type="SAM" id="Phobius"/>
    </source>
</evidence>
<feature type="transmembrane region" description="Helical" evidence="3">
    <location>
        <begin position="20"/>
        <end position="41"/>
    </location>
</feature>
<protein>
    <submittedName>
        <fullName evidence="4">ECF-type riboflavin transporter, S component family protein</fullName>
    </submittedName>
</protein>
<feature type="transmembrane region" description="Helical" evidence="3">
    <location>
        <begin position="118"/>
        <end position="141"/>
    </location>
</feature>
<evidence type="ECO:0000256" key="2">
    <source>
        <dbReference type="ARBA" id="ARBA00022989"/>
    </source>
</evidence>
<evidence type="ECO:0000313" key="4">
    <source>
        <dbReference type="EMBL" id="KIE46287.1"/>
    </source>
</evidence>
<dbReference type="GO" id="GO:0016020">
    <property type="term" value="C:membrane"/>
    <property type="evidence" value="ECO:0007669"/>
    <property type="project" value="InterPro"/>
</dbReference>
<keyword evidence="2 3" id="KW-1133">Transmembrane helix</keyword>
<dbReference type="AlphaFoldDB" id="A0A0C1QYZ0"/>
<evidence type="ECO:0000313" key="5">
    <source>
        <dbReference type="Proteomes" id="UP000031366"/>
    </source>
</evidence>
<dbReference type="Proteomes" id="UP000031366">
    <property type="component" value="Unassembled WGS sequence"/>
</dbReference>
<comment type="caution">
    <text evidence="4">The sequence shown here is derived from an EMBL/GenBank/DDBJ whole genome shotgun (WGS) entry which is preliminary data.</text>
</comment>
<evidence type="ECO:0000256" key="1">
    <source>
        <dbReference type="ARBA" id="ARBA00022692"/>
    </source>
</evidence>
<dbReference type="Gene3D" id="1.10.1760.20">
    <property type="match status" value="1"/>
</dbReference>
<proteinExistence type="predicted"/>
<feature type="transmembrane region" description="Helical" evidence="3">
    <location>
        <begin position="147"/>
        <end position="168"/>
    </location>
</feature>
<keyword evidence="5" id="KW-1185">Reference proteome</keyword>